<dbReference type="Gene3D" id="3.10.20.440">
    <property type="entry name" value="2Fe-2S iron-sulphur cluster binding domain, sarcosine oxidase, alpha subunit, N-terminal domain"/>
    <property type="match status" value="1"/>
</dbReference>
<keyword evidence="3" id="KW-1185">Reference proteome</keyword>
<dbReference type="SUPFAM" id="SSF54292">
    <property type="entry name" value="2Fe-2S ferredoxin-like"/>
    <property type="match status" value="1"/>
</dbReference>
<proteinExistence type="predicted"/>
<evidence type="ECO:0000256" key="1">
    <source>
        <dbReference type="ARBA" id="ARBA00023002"/>
    </source>
</evidence>
<dbReference type="Pfam" id="PF13510">
    <property type="entry name" value="Fer2_4"/>
    <property type="match status" value="1"/>
</dbReference>
<gene>
    <name evidence="2" type="ORF">DCMF_26795</name>
</gene>
<dbReference type="EMBL" id="CP017634">
    <property type="protein sequence ID" value="ATW27884.1"/>
    <property type="molecule type" value="Genomic_DNA"/>
</dbReference>
<dbReference type="OrthoDB" id="573392at2"/>
<organism evidence="2 3">
    <name type="scientific">Formimonas warabiya</name>
    <dbReference type="NCBI Taxonomy" id="1761012"/>
    <lineage>
        <taxon>Bacteria</taxon>
        <taxon>Bacillati</taxon>
        <taxon>Bacillota</taxon>
        <taxon>Clostridia</taxon>
        <taxon>Eubacteriales</taxon>
        <taxon>Peptococcaceae</taxon>
        <taxon>Candidatus Formimonas</taxon>
    </lineage>
</organism>
<dbReference type="RefSeq" id="WP_148137270.1">
    <property type="nucleotide sequence ID" value="NZ_CP017634.1"/>
</dbReference>
<sequence length="103" mass="11562">MRISEHPILEFPQKKEVTFSFEGQTLTGLEGEPIASALHANGVKVLRHSPEDHRARGFFCAIGNCSSCYMEVNGEPNVRVCVEELKEGMVVKRQEGKGKFTRR</sequence>
<dbReference type="PROSITE" id="PS00197">
    <property type="entry name" value="2FE2S_FER_1"/>
    <property type="match status" value="1"/>
</dbReference>
<dbReference type="Proteomes" id="UP000323521">
    <property type="component" value="Chromosome"/>
</dbReference>
<dbReference type="InterPro" id="IPR006058">
    <property type="entry name" value="2Fe2S_fd_BS"/>
</dbReference>
<dbReference type="GO" id="GO:0016491">
    <property type="term" value="F:oxidoreductase activity"/>
    <property type="evidence" value="ECO:0007669"/>
    <property type="project" value="UniProtKB-KW"/>
</dbReference>
<dbReference type="GO" id="GO:0051537">
    <property type="term" value="F:2 iron, 2 sulfur cluster binding"/>
    <property type="evidence" value="ECO:0007669"/>
    <property type="project" value="InterPro"/>
</dbReference>
<protein>
    <submittedName>
        <fullName evidence="2">Pyridine nucleotide-disulfide oxidoreductase</fullName>
    </submittedName>
</protein>
<evidence type="ECO:0000313" key="3">
    <source>
        <dbReference type="Proteomes" id="UP000323521"/>
    </source>
</evidence>
<dbReference type="InterPro" id="IPR036010">
    <property type="entry name" value="2Fe-2S_ferredoxin-like_sf"/>
</dbReference>
<name>A0A3G1KZS6_FORW1</name>
<dbReference type="AlphaFoldDB" id="A0A3G1KZS6"/>
<accession>A0A3G1KZS6</accession>
<dbReference type="InterPro" id="IPR042204">
    <property type="entry name" value="2Fe-2S-bd_N"/>
</dbReference>
<evidence type="ECO:0000313" key="2">
    <source>
        <dbReference type="EMBL" id="ATW27884.1"/>
    </source>
</evidence>
<reference evidence="2 3" key="1">
    <citation type="submission" date="2016-10" db="EMBL/GenBank/DDBJ databases">
        <title>Complete Genome Sequence of Peptococcaceae strain DCMF.</title>
        <authorList>
            <person name="Edwards R.J."/>
            <person name="Holland S.I."/>
            <person name="Deshpande N.P."/>
            <person name="Wong Y.K."/>
            <person name="Ertan H."/>
            <person name="Manefield M."/>
            <person name="Russell T.L."/>
            <person name="Lee M.J."/>
        </authorList>
    </citation>
    <scope>NUCLEOTIDE SEQUENCE [LARGE SCALE GENOMIC DNA]</scope>
    <source>
        <strain evidence="2 3">DCMF</strain>
    </source>
</reference>
<dbReference type="KEGG" id="fwa:DCMF_26795"/>
<keyword evidence="1" id="KW-0560">Oxidoreductase</keyword>